<protein>
    <submittedName>
        <fullName evidence="1">Uncharacterized protein</fullName>
    </submittedName>
</protein>
<dbReference type="Proteomes" id="UP000765509">
    <property type="component" value="Unassembled WGS sequence"/>
</dbReference>
<proteinExistence type="predicted"/>
<gene>
    <name evidence="1" type="ORF">O181_022924</name>
</gene>
<sequence length="248" mass="27791">MQECRPVSTPLPPNNQYLPETKEEALELKKLAVSYQSAIGSINYLSKATRPNLSHAIISKGLIYFKRPSQGITAYSNADWGNCRVSQQSVLGYLAALNGCLVLWKTQKQPSVYLSTTEAEYKALCDLTSKLLWLGQWEKECCLFLTITPIVVHEDNQSCINAANGDSNFNNKCMKHVKIQLHFIKEVIFSSAIQLSYTLTYAMLADFLTTSVPRPTLSRELSCLSVVRLGVRGDVENHLNKDQDDQHS</sequence>
<keyword evidence="2" id="KW-1185">Reference proteome</keyword>
<organism evidence="1 2">
    <name type="scientific">Austropuccinia psidii MF-1</name>
    <dbReference type="NCBI Taxonomy" id="1389203"/>
    <lineage>
        <taxon>Eukaryota</taxon>
        <taxon>Fungi</taxon>
        <taxon>Dikarya</taxon>
        <taxon>Basidiomycota</taxon>
        <taxon>Pucciniomycotina</taxon>
        <taxon>Pucciniomycetes</taxon>
        <taxon>Pucciniales</taxon>
        <taxon>Sphaerophragmiaceae</taxon>
        <taxon>Austropuccinia</taxon>
    </lineage>
</organism>
<dbReference type="EMBL" id="AVOT02007121">
    <property type="protein sequence ID" value="MBW0483209.1"/>
    <property type="molecule type" value="Genomic_DNA"/>
</dbReference>
<dbReference type="AlphaFoldDB" id="A0A9Q3CDI1"/>
<reference evidence="1" key="1">
    <citation type="submission" date="2021-03" db="EMBL/GenBank/DDBJ databases">
        <title>Draft genome sequence of rust myrtle Austropuccinia psidii MF-1, a brazilian biotype.</title>
        <authorList>
            <person name="Quecine M.C."/>
            <person name="Pachon D.M.R."/>
            <person name="Bonatelli M.L."/>
            <person name="Correr F.H."/>
            <person name="Franceschini L.M."/>
            <person name="Leite T.F."/>
            <person name="Margarido G.R.A."/>
            <person name="Almeida C.A."/>
            <person name="Ferrarezi J.A."/>
            <person name="Labate C.A."/>
        </authorList>
    </citation>
    <scope>NUCLEOTIDE SEQUENCE</scope>
    <source>
        <strain evidence="1">MF-1</strain>
    </source>
</reference>
<accession>A0A9Q3CDI1</accession>
<evidence type="ECO:0000313" key="2">
    <source>
        <dbReference type="Proteomes" id="UP000765509"/>
    </source>
</evidence>
<comment type="caution">
    <text evidence="1">The sequence shown here is derived from an EMBL/GenBank/DDBJ whole genome shotgun (WGS) entry which is preliminary data.</text>
</comment>
<name>A0A9Q3CDI1_9BASI</name>
<dbReference type="PANTHER" id="PTHR11439:SF470">
    <property type="entry name" value="CYSTEINE-RICH RLK (RECEPTOR-LIKE PROTEIN KINASE) 8"/>
    <property type="match status" value="1"/>
</dbReference>
<evidence type="ECO:0000313" key="1">
    <source>
        <dbReference type="EMBL" id="MBW0483209.1"/>
    </source>
</evidence>
<dbReference type="CDD" id="cd09272">
    <property type="entry name" value="RNase_HI_RT_Ty1"/>
    <property type="match status" value="1"/>
</dbReference>
<dbReference type="PANTHER" id="PTHR11439">
    <property type="entry name" value="GAG-POL-RELATED RETROTRANSPOSON"/>
    <property type="match status" value="1"/>
</dbReference>